<feature type="domain" description="Gamma tubulin complex component protein N-terminal" evidence="8">
    <location>
        <begin position="40"/>
        <end position="378"/>
    </location>
</feature>
<dbReference type="GO" id="GO:0043015">
    <property type="term" value="F:gamma-tubulin binding"/>
    <property type="evidence" value="ECO:0007669"/>
    <property type="project" value="InterPro"/>
</dbReference>
<dbReference type="InterPro" id="IPR007259">
    <property type="entry name" value="GCP"/>
</dbReference>
<evidence type="ECO:0000256" key="3">
    <source>
        <dbReference type="ARBA" id="ARBA00022490"/>
    </source>
</evidence>
<evidence type="ECO:0000256" key="4">
    <source>
        <dbReference type="ARBA" id="ARBA00022701"/>
    </source>
</evidence>
<evidence type="ECO:0000313" key="9">
    <source>
        <dbReference type="EMBL" id="RPA80394.1"/>
    </source>
</evidence>
<keyword evidence="5" id="KW-0206">Cytoskeleton</keyword>
<dbReference type="GO" id="GO:0031122">
    <property type="term" value="P:cytoplasmic microtubule organization"/>
    <property type="evidence" value="ECO:0007669"/>
    <property type="project" value="TreeGrafter"/>
</dbReference>
<dbReference type="OrthoDB" id="5860513at2759"/>
<evidence type="ECO:0000313" key="10">
    <source>
        <dbReference type="Proteomes" id="UP000275078"/>
    </source>
</evidence>
<keyword evidence="3" id="KW-0963">Cytoplasm</keyword>
<protein>
    <submittedName>
        <fullName evidence="9">Uncharacterized protein</fullName>
    </submittedName>
</protein>
<dbReference type="Pfam" id="PF17681">
    <property type="entry name" value="GCP_N_terminal"/>
    <property type="match status" value="1"/>
</dbReference>
<dbReference type="InterPro" id="IPR040457">
    <property type="entry name" value="GCP_C"/>
</dbReference>
<feature type="compositionally biased region" description="Basic and acidic residues" evidence="6">
    <location>
        <begin position="801"/>
        <end position="811"/>
    </location>
</feature>
<feature type="compositionally biased region" description="Basic and acidic residues" evidence="6">
    <location>
        <begin position="754"/>
        <end position="769"/>
    </location>
</feature>
<keyword evidence="4" id="KW-0493">Microtubule</keyword>
<dbReference type="Pfam" id="PF04130">
    <property type="entry name" value="GCP_C_terminal"/>
    <property type="match status" value="1"/>
</dbReference>
<evidence type="ECO:0000256" key="5">
    <source>
        <dbReference type="ARBA" id="ARBA00023212"/>
    </source>
</evidence>
<feature type="region of interest" description="Disordered" evidence="6">
    <location>
        <begin position="750"/>
        <end position="811"/>
    </location>
</feature>
<feature type="region of interest" description="Disordered" evidence="6">
    <location>
        <begin position="664"/>
        <end position="700"/>
    </location>
</feature>
<dbReference type="Gene3D" id="1.20.120.1900">
    <property type="entry name" value="Gamma-tubulin complex, C-terminal domain"/>
    <property type="match status" value="1"/>
</dbReference>
<dbReference type="PANTHER" id="PTHR19302:SF14">
    <property type="entry name" value="GAMMA-TUBULIN COMPLEX COMPONENT 3"/>
    <property type="match status" value="1"/>
</dbReference>
<gene>
    <name evidence="9" type="ORF">BJ508DRAFT_415391</name>
</gene>
<dbReference type="GO" id="GO:0051321">
    <property type="term" value="P:meiotic cell cycle"/>
    <property type="evidence" value="ECO:0007669"/>
    <property type="project" value="TreeGrafter"/>
</dbReference>
<name>A0A3N4IFB9_ASCIM</name>
<feature type="compositionally biased region" description="Low complexity" evidence="6">
    <location>
        <begin position="667"/>
        <end position="682"/>
    </location>
</feature>
<comment type="subcellular location">
    <subcellularLocation>
        <location evidence="1">Cytoplasm</location>
        <location evidence="1">Cytoskeleton</location>
    </subcellularLocation>
</comment>
<comment type="similarity">
    <text evidence="2">Belongs to the TUBGCP family.</text>
</comment>
<dbReference type="InterPro" id="IPR042241">
    <property type="entry name" value="GCP_C_sf"/>
</dbReference>
<dbReference type="GO" id="GO:0051011">
    <property type="term" value="F:microtubule minus-end binding"/>
    <property type="evidence" value="ECO:0007669"/>
    <property type="project" value="TreeGrafter"/>
</dbReference>
<dbReference type="AlphaFoldDB" id="A0A3N4IFB9"/>
<dbReference type="GO" id="GO:0044732">
    <property type="term" value="C:mitotic spindle pole body"/>
    <property type="evidence" value="ECO:0007669"/>
    <property type="project" value="TreeGrafter"/>
</dbReference>
<dbReference type="GO" id="GO:0000930">
    <property type="term" value="C:gamma-tubulin complex"/>
    <property type="evidence" value="ECO:0007669"/>
    <property type="project" value="TreeGrafter"/>
</dbReference>
<sequence length="811" mass="90374">MGDPSGGLAHQWQGNQANSGVPKVQLVQRDWQPSETEILACLPFTLQGSNTTLFPFEAIPAPSPAPSPKEGESARIEHVFTPEAKMKIPNDLPIPIVGLLHRLAEPSLLFRSLERFVKDEDNSSGGLVGQSLKAAVGGELRGYMALVGGLEAEIRRALSMVDEGNVGKAGVTLKRCVVWTREATMGLRLLGVVVEEAKAKKGGQLISRIHAFSTSHGDPFVHSFAERLLSKITTPFYNTLRRWISSGELSDPHQEFFVRETADPEPKITYGAFGGLTNFAGLVNPSNKAMASSVWESKYTLVNEMVPTVITEEVAKKIYLIGKSLNFIRFVCGDAEWVEGHSKIASKEFRYGDTHTLESSIQEAYKATTARLIHLMAERFHLFDHLRALRRYILLGQGDFIALLMESLSSSLDRPSATLYRHNLTAQLEHAIRGSNAQFESADVLRRLDARLLDTAHGDIGWDVFTLEYKIDAPVDVVVTSHCSRQYLKVFNFLWRTKRVEFTMSYAWRKYMTGARGVLGSVEDLLGQDWKVARGVLSEMIHFVMQLQYYILFEVIEASWNKLLSSVNSDSATLDDIIEAHKVYLETITEKALLAPPSARKNADRDESYLRRLHEIFKLMLSYKATMDSLYSYSLSEFTRRQESSARIETRTKQGKWGITEADTSINPLLPDSPASSNSNSHPSKKPKLATGSDPGDLNIIRSKLSQTSTEFRQRVILLLSDLTNQREDSNLKMLAVLLNFNGSYVLPTHRRRAEKEKERAERKAREAAQAHAQAQQADGGLKPVGMRRGGSSRGVSMNREGSRGGASRDG</sequence>
<evidence type="ECO:0000256" key="6">
    <source>
        <dbReference type="SAM" id="MobiDB-lite"/>
    </source>
</evidence>
<dbReference type="GO" id="GO:0005874">
    <property type="term" value="C:microtubule"/>
    <property type="evidence" value="ECO:0007669"/>
    <property type="project" value="UniProtKB-KW"/>
</dbReference>
<evidence type="ECO:0000256" key="2">
    <source>
        <dbReference type="ARBA" id="ARBA00010337"/>
    </source>
</evidence>
<evidence type="ECO:0000259" key="7">
    <source>
        <dbReference type="Pfam" id="PF04130"/>
    </source>
</evidence>
<dbReference type="EMBL" id="ML119688">
    <property type="protein sequence ID" value="RPA80394.1"/>
    <property type="molecule type" value="Genomic_DNA"/>
</dbReference>
<dbReference type="InterPro" id="IPR041470">
    <property type="entry name" value="GCP_N"/>
</dbReference>
<dbReference type="GO" id="GO:0007020">
    <property type="term" value="P:microtubule nucleation"/>
    <property type="evidence" value="ECO:0007669"/>
    <property type="project" value="InterPro"/>
</dbReference>
<evidence type="ECO:0000256" key="1">
    <source>
        <dbReference type="ARBA" id="ARBA00004245"/>
    </source>
</evidence>
<dbReference type="PANTHER" id="PTHR19302">
    <property type="entry name" value="GAMMA TUBULIN COMPLEX PROTEIN"/>
    <property type="match status" value="1"/>
</dbReference>
<accession>A0A3N4IFB9</accession>
<proteinExistence type="inferred from homology"/>
<dbReference type="GO" id="GO:0000922">
    <property type="term" value="C:spindle pole"/>
    <property type="evidence" value="ECO:0007669"/>
    <property type="project" value="InterPro"/>
</dbReference>
<dbReference type="GO" id="GO:0051225">
    <property type="term" value="P:spindle assembly"/>
    <property type="evidence" value="ECO:0007669"/>
    <property type="project" value="TreeGrafter"/>
</dbReference>
<feature type="domain" description="Gamma tubulin complex component C-terminal" evidence="7">
    <location>
        <begin position="382"/>
        <end position="745"/>
    </location>
</feature>
<dbReference type="STRING" id="1160509.A0A3N4IFB9"/>
<dbReference type="Proteomes" id="UP000275078">
    <property type="component" value="Unassembled WGS sequence"/>
</dbReference>
<organism evidence="9 10">
    <name type="scientific">Ascobolus immersus RN42</name>
    <dbReference type="NCBI Taxonomy" id="1160509"/>
    <lineage>
        <taxon>Eukaryota</taxon>
        <taxon>Fungi</taxon>
        <taxon>Dikarya</taxon>
        <taxon>Ascomycota</taxon>
        <taxon>Pezizomycotina</taxon>
        <taxon>Pezizomycetes</taxon>
        <taxon>Pezizales</taxon>
        <taxon>Ascobolaceae</taxon>
        <taxon>Ascobolus</taxon>
    </lineage>
</organism>
<reference evidence="9 10" key="1">
    <citation type="journal article" date="2018" name="Nat. Ecol. Evol.">
        <title>Pezizomycetes genomes reveal the molecular basis of ectomycorrhizal truffle lifestyle.</title>
        <authorList>
            <person name="Murat C."/>
            <person name="Payen T."/>
            <person name="Noel B."/>
            <person name="Kuo A."/>
            <person name="Morin E."/>
            <person name="Chen J."/>
            <person name="Kohler A."/>
            <person name="Krizsan K."/>
            <person name="Balestrini R."/>
            <person name="Da Silva C."/>
            <person name="Montanini B."/>
            <person name="Hainaut M."/>
            <person name="Levati E."/>
            <person name="Barry K.W."/>
            <person name="Belfiori B."/>
            <person name="Cichocki N."/>
            <person name="Clum A."/>
            <person name="Dockter R.B."/>
            <person name="Fauchery L."/>
            <person name="Guy J."/>
            <person name="Iotti M."/>
            <person name="Le Tacon F."/>
            <person name="Lindquist E.A."/>
            <person name="Lipzen A."/>
            <person name="Malagnac F."/>
            <person name="Mello A."/>
            <person name="Molinier V."/>
            <person name="Miyauchi S."/>
            <person name="Poulain J."/>
            <person name="Riccioni C."/>
            <person name="Rubini A."/>
            <person name="Sitrit Y."/>
            <person name="Splivallo R."/>
            <person name="Traeger S."/>
            <person name="Wang M."/>
            <person name="Zifcakova L."/>
            <person name="Wipf D."/>
            <person name="Zambonelli A."/>
            <person name="Paolocci F."/>
            <person name="Nowrousian M."/>
            <person name="Ottonello S."/>
            <person name="Baldrian P."/>
            <person name="Spatafora J.W."/>
            <person name="Henrissat B."/>
            <person name="Nagy L.G."/>
            <person name="Aury J.M."/>
            <person name="Wincker P."/>
            <person name="Grigoriev I.V."/>
            <person name="Bonfante P."/>
            <person name="Martin F.M."/>
        </authorList>
    </citation>
    <scope>NUCLEOTIDE SEQUENCE [LARGE SCALE GENOMIC DNA]</scope>
    <source>
        <strain evidence="9 10">RN42</strain>
    </source>
</reference>
<evidence type="ECO:0000259" key="8">
    <source>
        <dbReference type="Pfam" id="PF17681"/>
    </source>
</evidence>
<keyword evidence="10" id="KW-1185">Reference proteome</keyword>
<dbReference type="GO" id="GO:0000278">
    <property type="term" value="P:mitotic cell cycle"/>
    <property type="evidence" value="ECO:0007669"/>
    <property type="project" value="TreeGrafter"/>
</dbReference>